<dbReference type="Pfam" id="PF00394">
    <property type="entry name" value="Cu-oxidase"/>
    <property type="match status" value="1"/>
</dbReference>
<dbReference type="InterPro" id="IPR011707">
    <property type="entry name" value="Cu-oxidase-like_N"/>
</dbReference>
<dbReference type="Gene3D" id="2.60.40.420">
    <property type="entry name" value="Cupredoxins - blue copper proteins"/>
    <property type="match status" value="3"/>
</dbReference>
<feature type="region of interest" description="Disordered" evidence="3">
    <location>
        <begin position="1067"/>
        <end position="1101"/>
    </location>
</feature>
<gene>
    <name evidence="7" type="ORF">QYE76_020524</name>
</gene>
<evidence type="ECO:0000313" key="7">
    <source>
        <dbReference type="EMBL" id="KAK1615007.1"/>
    </source>
</evidence>
<feature type="compositionally biased region" description="Low complexity" evidence="3">
    <location>
        <begin position="349"/>
        <end position="362"/>
    </location>
</feature>
<feature type="compositionally biased region" description="Low complexity" evidence="3">
    <location>
        <begin position="949"/>
        <end position="975"/>
    </location>
</feature>
<dbReference type="Pfam" id="PF07732">
    <property type="entry name" value="Cu-oxidase_3"/>
    <property type="match status" value="1"/>
</dbReference>
<feature type="region of interest" description="Disordered" evidence="3">
    <location>
        <begin position="270"/>
        <end position="320"/>
    </location>
</feature>
<reference evidence="7" key="1">
    <citation type="submission" date="2023-07" db="EMBL/GenBank/DDBJ databases">
        <title>A chromosome-level genome assembly of Lolium multiflorum.</title>
        <authorList>
            <person name="Chen Y."/>
            <person name="Copetti D."/>
            <person name="Kolliker R."/>
            <person name="Studer B."/>
        </authorList>
    </citation>
    <scope>NUCLEOTIDE SEQUENCE</scope>
    <source>
        <strain evidence="7">02402/16</strain>
        <tissue evidence="7">Leaf</tissue>
    </source>
</reference>
<dbReference type="Proteomes" id="UP001231189">
    <property type="component" value="Unassembled WGS sequence"/>
</dbReference>
<feature type="domain" description="Plastocyanin-like" evidence="6">
    <location>
        <begin position="370"/>
        <end position="439"/>
    </location>
</feature>
<dbReference type="GO" id="GO:0016491">
    <property type="term" value="F:oxidoreductase activity"/>
    <property type="evidence" value="ECO:0007669"/>
    <property type="project" value="InterPro"/>
</dbReference>
<evidence type="ECO:0000256" key="2">
    <source>
        <dbReference type="ARBA" id="ARBA00010609"/>
    </source>
</evidence>
<evidence type="ECO:0000259" key="4">
    <source>
        <dbReference type="Pfam" id="PF00394"/>
    </source>
</evidence>
<dbReference type="EMBL" id="JAUUTY010000006">
    <property type="protein sequence ID" value="KAK1615007.1"/>
    <property type="molecule type" value="Genomic_DNA"/>
</dbReference>
<organism evidence="7 8">
    <name type="scientific">Lolium multiflorum</name>
    <name type="common">Italian ryegrass</name>
    <name type="synonym">Lolium perenne subsp. multiflorum</name>
    <dbReference type="NCBI Taxonomy" id="4521"/>
    <lineage>
        <taxon>Eukaryota</taxon>
        <taxon>Viridiplantae</taxon>
        <taxon>Streptophyta</taxon>
        <taxon>Embryophyta</taxon>
        <taxon>Tracheophyta</taxon>
        <taxon>Spermatophyta</taxon>
        <taxon>Magnoliopsida</taxon>
        <taxon>Liliopsida</taxon>
        <taxon>Poales</taxon>
        <taxon>Poaceae</taxon>
        <taxon>BOP clade</taxon>
        <taxon>Pooideae</taxon>
        <taxon>Poodae</taxon>
        <taxon>Poeae</taxon>
        <taxon>Poeae Chloroplast Group 2 (Poeae type)</taxon>
        <taxon>Loliodinae</taxon>
        <taxon>Loliinae</taxon>
        <taxon>Lolium</taxon>
    </lineage>
</organism>
<feature type="region of interest" description="Disordered" evidence="3">
    <location>
        <begin position="1013"/>
        <end position="1044"/>
    </location>
</feature>
<comment type="caution">
    <text evidence="7">The sequence shown here is derived from an EMBL/GenBank/DDBJ whole genome shotgun (WGS) entry which is preliminary data.</text>
</comment>
<feature type="domain" description="Plastocyanin-like" evidence="4">
    <location>
        <begin position="452"/>
        <end position="558"/>
    </location>
</feature>
<evidence type="ECO:0008006" key="9">
    <source>
        <dbReference type="Google" id="ProtNLM"/>
    </source>
</evidence>
<keyword evidence="8" id="KW-1185">Reference proteome</keyword>
<comment type="function">
    <text evidence="1">Lignin degradation and detoxification of lignin-derived products.</text>
</comment>
<accession>A0AAD8R621</accession>
<feature type="region of interest" description="Disordered" evidence="3">
    <location>
        <begin position="349"/>
        <end position="380"/>
    </location>
</feature>
<comment type="similarity">
    <text evidence="2">Belongs to the multicopper oxidase family.</text>
</comment>
<sequence>MSSSSDYVAIPRCPVIFDDANYPDFAAFMRVHMRGLRLWGVLSGEVSYLPRPVAPTAPTAPTSVALAPDATQAVKDAAKSADDTALADYDRKVQEHSTAVATYRLGLTDYTQWIDVDARVVAVLTSSVLPHYVVEFMGLPTAAAQWAFLCQRYQSFGDALYLSVVRQEHALQQDDSTIDEFYTQSDAIWRQLDSLCTAVCATCPCCLTVRADLEFQRIFEFLSWLRKEFEPRRAQLLARGRVPLFEVLDELRAEETRLLEVPSSLAARGPRVPYAHGPHVSSASLRSQVPPILSTPPTQGQSQPQQSRGMTTPPRPPCAYCGNSGHDVSSCWRRDPSLRQQYHARFSSSGTAGSVLSSSGTARPPPSTQSGTSSLWHGVDQPRNPWYDGPEYITQCPIQPGANLTYTIILSKEEGTLWWHAHIDYDRTTIHGAIVIHPKLGTTFPFKKPHKEIPVILSEWWNADVNSCLRRLGGLAARSVFQTLTPSTANHETLFPCGKTYLLRIINSGLANDLFFGVAVHRLTVVGTDARYTKPFTVDHIFISPGQTVDALLEADRATNGSSNGSTATAILEYADARAGTPDLRNLPAINDLNASLEYTALLRSLGSNDHPVDVPKHVDEHMLITLAVNVVPCETGNGTCEGPERHRIAASLNNISFHLPSVDILDAYYGAVRGIYEADFPNKPPFGFNFTGDISNLPTERWFTKRGTKVKVLEYGTAVEVVFQDTAILGAENHPMHLHGFAFYVVGRGIGNFNETTDPAAYNLIDPPFQNTVTVPKAGWAAIRFRAANPIRSVDADNDYCCASILHEYNASQTPVHRGSVKGRSKNLPRNRVEGHLQLHKDYFHRTDPVFKEKMFWRRYRMSRDLFMVILRGIRDYYPYFQCRPDATDLTGPSPVGFDSAAAVAAPAPAASVAAPAPAGPALSGSVPPPSSQLQPLPSPIQPPPSQTSPAQPYCSYSYSPSRSPRLKLRPASPYAAPSVAGDRACLSTRSNDRRRQPSALLRAQKRALRAIEPASPRATATGGDNGAYLSMRSSQRRGRPRPPLHAQQILAQVYLLLDPVHLSTSSSTDIGIPNGPAKDGTRGLLKAQDSKNKKNWKPI</sequence>
<dbReference type="InterPro" id="IPR001117">
    <property type="entry name" value="Cu-oxidase_2nd"/>
</dbReference>
<dbReference type="Pfam" id="PF07731">
    <property type="entry name" value="Cu-oxidase_2"/>
    <property type="match status" value="1"/>
</dbReference>
<feature type="compositionally biased region" description="Pro residues" evidence="3">
    <location>
        <begin position="928"/>
        <end position="948"/>
    </location>
</feature>
<dbReference type="InterPro" id="IPR011706">
    <property type="entry name" value="Cu-oxidase_C"/>
</dbReference>
<evidence type="ECO:0000256" key="1">
    <source>
        <dbReference type="ARBA" id="ARBA00002075"/>
    </source>
</evidence>
<evidence type="ECO:0000259" key="6">
    <source>
        <dbReference type="Pfam" id="PF07732"/>
    </source>
</evidence>
<feature type="compositionally biased region" description="Low complexity" evidence="3">
    <location>
        <begin position="295"/>
        <end position="307"/>
    </location>
</feature>
<dbReference type="GO" id="GO:0005507">
    <property type="term" value="F:copper ion binding"/>
    <property type="evidence" value="ECO:0007669"/>
    <property type="project" value="InterPro"/>
</dbReference>
<evidence type="ECO:0000256" key="3">
    <source>
        <dbReference type="SAM" id="MobiDB-lite"/>
    </source>
</evidence>
<name>A0AAD8R621_LOLMU</name>
<feature type="region of interest" description="Disordered" evidence="3">
    <location>
        <begin position="914"/>
        <end position="1000"/>
    </location>
</feature>
<evidence type="ECO:0000259" key="5">
    <source>
        <dbReference type="Pfam" id="PF07731"/>
    </source>
</evidence>
<evidence type="ECO:0000313" key="8">
    <source>
        <dbReference type="Proteomes" id="UP001231189"/>
    </source>
</evidence>
<proteinExistence type="inferred from homology"/>
<protein>
    <recommendedName>
        <fullName evidence="9">Laccase</fullName>
    </recommendedName>
</protein>
<dbReference type="AlphaFoldDB" id="A0AAD8R621"/>
<dbReference type="SUPFAM" id="SSF49503">
    <property type="entry name" value="Cupredoxins"/>
    <property type="match status" value="3"/>
</dbReference>
<dbReference type="PANTHER" id="PTHR11709">
    <property type="entry name" value="MULTI-COPPER OXIDASE"/>
    <property type="match status" value="1"/>
</dbReference>
<dbReference type="PANTHER" id="PTHR11709:SF262">
    <property type="entry name" value="LACCASE-14"/>
    <property type="match status" value="1"/>
</dbReference>
<feature type="compositionally biased region" description="Low complexity" evidence="3">
    <location>
        <begin position="914"/>
        <end position="927"/>
    </location>
</feature>
<feature type="domain" description="Plastocyanin-like" evidence="5">
    <location>
        <begin position="684"/>
        <end position="791"/>
    </location>
</feature>
<dbReference type="InterPro" id="IPR008972">
    <property type="entry name" value="Cupredoxin"/>
</dbReference>
<dbReference type="InterPro" id="IPR045087">
    <property type="entry name" value="Cu-oxidase_fam"/>
</dbReference>